<feature type="transmembrane region" description="Helical" evidence="1">
    <location>
        <begin position="6"/>
        <end position="21"/>
    </location>
</feature>
<dbReference type="RefSeq" id="WP_090635257.1">
    <property type="nucleotide sequence ID" value="NZ_CVRB01000003.1"/>
</dbReference>
<name>A0A0U1NY51_9BACI</name>
<dbReference type="Proteomes" id="UP000199087">
    <property type="component" value="Unassembled WGS sequence"/>
</dbReference>
<proteinExistence type="predicted"/>
<sequence>MPFGAFLMDVFLLLLVIVYFVRTFLKGIKNKMTFIEIIKSNYFWMGSMLVFASYMINNVIHYLLK</sequence>
<keyword evidence="3" id="KW-1185">Reference proteome</keyword>
<keyword evidence="1" id="KW-0472">Membrane</keyword>
<evidence type="ECO:0000313" key="3">
    <source>
        <dbReference type="Proteomes" id="UP000199087"/>
    </source>
</evidence>
<evidence type="ECO:0000313" key="2">
    <source>
        <dbReference type="EMBL" id="CRK82955.1"/>
    </source>
</evidence>
<reference evidence="3" key="1">
    <citation type="submission" date="2015-05" db="EMBL/GenBank/DDBJ databases">
        <authorList>
            <person name="Urmite Genomes"/>
        </authorList>
    </citation>
    <scope>NUCLEOTIDE SEQUENCE [LARGE SCALE GENOMIC DNA]</scope>
    <source>
        <strain evidence="3">LF1</strain>
    </source>
</reference>
<feature type="transmembrane region" description="Helical" evidence="1">
    <location>
        <begin position="42"/>
        <end position="64"/>
    </location>
</feature>
<organism evidence="2 3">
    <name type="scientific">Neobacillus massiliamazoniensis</name>
    <dbReference type="NCBI Taxonomy" id="1499688"/>
    <lineage>
        <taxon>Bacteria</taxon>
        <taxon>Bacillati</taxon>
        <taxon>Bacillota</taxon>
        <taxon>Bacilli</taxon>
        <taxon>Bacillales</taxon>
        <taxon>Bacillaceae</taxon>
        <taxon>Neobacillus</taxon>
    </lineage>
</organism>
<protein>
    <recommendedName>
        <fullName evidence="4">DUF4181 domain-containing protein</fullName>
    </recommendedName>
</protein>
<evidence type="ECO:0000256" key="1">
    <source>
        <dbReference type="SAM" id="Phobius"/>
    </source>
</evidence>
<dbReference type="EMBL" id="CVRB01000003">
    <property type="protein sequence ID" value="CRK82955.1"/>
    <property type="molecule type" value="Genomic_DNA"/>
</dbReference>
<keyword evidence="1" id="KW-0812">Transmembrane</keyword>
<keyword evidence="1" id="KW-1133">Transmembrane helix</keyword>
<dbReference type="AlphaFoldDB" id="A0A0U1NY51"/>
<accession>A0A0U1NY51</accession>
<evidence type="ECO:0008006" key="4">
    <source>
        <dbReference type="Google" id="ProtNLM"/>
    </source>
</evidence>
<gene>
    <name evidence="2" type="ORF">BN000_02910</name>
</gene>